<evidence type="ECO:0000256" key="5">
    <source>
        <dbReference type="ARBA" id="ARBA00023136"/>
    </source>
</evidence>
<feature type="domain" description="MacB-like periplasmic core" evidence="9">
    <location>
        <begin position="22"/>
        <end position="248"/>
    </location>
</feature>
<feature type="transmembrane region" description="Helical" evidence="7">
    <location>
        <begin position="331"/>
        <end position="357"/>
    </location>
</feature>
<evidence type="ECO:0000256" key="6">
    <source>
        <dbReference type="ARBA" id="ARBA00038076"/>
    </source>
</evidence>
<protein>
    <submittedName>
        <fullName evidence="10">Putative ABC transport system permease protein</fullName>
    </submittedName>
</protein>
<dbReference type="Pfam" id="PF12704">
    <property type="entry name" value="MacB_PCD"/>
    <property type="match status" value="1"/>
</dbReference>
<dbReference type="GO" id="GO:0005886">
    <property type="term" value="C:plasma membrane"/>
    <property type="evidence" value="ECO:0007669"/>
    <property type="project" value="UniProtKB-SubCell"/>
</dbReference>
<keyword evidence="4 7" id="KW-1133">Transmembrane helix</keyword>
<dbReference type="PANTHER" id="PTHR30572:SF4">
    <property type="entry name" value="ABC TRANSPORTER PERMEASE YTRF"/>
    <property type="match status" value="1"/>
</dbReference>
<evidence type="ECO:0000256" key="1">
    <source>
        <dbReference type="ARBA" id="ARBA00004651"/>
    </source>
</evidence>
<dbReference type="InterPro" id="IPR050250">
    <property type="entry name" value="Macrolide_Exporter_MacB"/>
</dbReference>
<name>A0A1T4K2G8_9BACT</name>
<accession>A0A1T4K2G8</accession>
<comment type="similarity">
    <text evidence="6">Belongs to the ABC-4 integral membrane protein family.</text>
</comment>
<feature type="transmembrane region" description="Helical" evidence="7">
    <location>
        <begin position="23"/>
        <end position="50"/>
    </location>
</feature>
<feature type="domain" description="ABC3 transporter permease C-terminal" evidence="8">
    <location>
        <begin position="290"/>
        <end position="402"/>
    </location>
</feature>
<dbReference type="AlphaFoldDB" id="A0A1T4K2G8"/>
<feature type="transmembrane region" description="Helical" evidence="7">
    <location>
        <begin position="369"/>
        <end position="392"/>
    </location>
</feature>
<evidence type="ECO:0000313" key="11">
    <source>
        <dbReference type="Proteomes" id="UP000190102"/>
    </source>
</evidence>
<dbReference type="GO" id="GO:0022857">
    <property type="term" value="F:transmembrane transporter activity"/>
    <property type="evidence" value="ECO:0007669"/>
    <property type="project" value="TreeGrafter"/>
</dbReference>
<dbReference type="RefSeq" id="WP_078788570.1">
    <property type="nucleotide sequence ID" value="NZ_FUWR01000001.1"/>
</dbReference>
<dbReference type="EMBL" id="FUWR01000001">
    <property type="protein sequence ID" value="SJZ36624.1"/>
    <property type="molecule type" value="Genomic_DNA"/>
</dbReference>
<keyword evidence="11" id="KW-1185">Reference proteome</keyword>
<keyword evidence="5 7" id="KW-0472">Membrane</keyword>
<sequence length="409" mass="43308">MSNVIQALRIALRALRINKMRSFLTMLGIIIGIAAVIAMMAVGSGASYVISQQIASIGSNILLVLPGSMTSGGLRTGSGGVQTLKADDARAMMSECPSVDLAASVVRSSGQIVYGNQNWSTLLMGTTPELFIIREWPPAIGRSITSSDNDGAAKVCLIGRTIAQNLFGAEDPLGKMIRIKKVPFTVIGVLEGKGQSPQGTDQDDVIFVPLRTAQRKLMGSQFPDTVGSILVKAKSEEQLPKAEKEINDLLNQRHRTSNSKEPDFTVRNLSEILAVAEQSSKAMSLLLGAVASISLIVGGIGIMNIMLVSVTERTREIGIRMAIGAKKNDILLQFLTEAVLLTVMGGLIGIALGAGGATVVSRILSWPTLISPLSITVAVLFSGAVGIFFGFYPARKAAGLNPIEALRYE</sequence>
<reference evidence="11" key="1">
    <citation type="submission" date="2017-02" db="EMBL/GenBank/DDBJ databases">
        <authorList>
            <person name="Varghese N."/>
            <person name="Submissions S."/>
        </authorList>
    </citation>
    <scope>NUCLEOTIDE SEQUENCE [LARGE SCALE GENOMIC DNA]</scope>
    <source>
        <strain evidence="11">ATCC BAA-34</strain>
    </source>
</reference>
<evidence type="ECO:0000256" key="3">
    <source>
        <dbReference type="ARBA" id="ARBA00022692"/>
    </source>
</evidence>
<keyword evidence="3 7" id="KW-0812">Transmembrane</keyword>
<keyword evidence="2" id="KW-1003">Cell membrane</keyword>
<dbReference type="InterPro" id="IPR003838">
    <property type="entry name" value="ABC3_permease_C"/>
</dbReference>
<organism evidence="10 11">
    <name type="scientific">Trichlorobacter thiogenes</name>
    <dbReference type="NCBI Taxonomy" id="115783"/>
    <lineage>
        <taxon>Bacteria</taxon>
        <taxon>Pseudomonadati</taxon>
        <taxon>Thermodesulfobacteriota</taxon>
        <taxon>Desulfuromonadia</taxon>
        <taxon>Geobacterales</taxon>
        <taxon>Geobacteraceae</taxon>
        <taxon>Trichlorobacter</taxon>
    </lineage>
</organism>
<dbReference type="Pfam" id="PF02687">
    <property type="entry name" value="FtsX"/>
    <property type="match status" value="1"/>
</dbReference>
<dbReference type="STRING" id="115783.SAMN02745119_00265"/>
<dbReference type="PANTHER" id="PTHR30572">
    <property type="entry name" value="MEMBRANE COMPONENT OF TRANSPORTER-RELATED"/>
    <property type="match status" value="1"/>
</dbReference>
<dbReference type="Proteomes" id="UP000190102">
    <property type="component" value="Unassembled WGS sequence"/>
</dbReference>
<comment type="subcellular location">
    <subcellularLocation>
        <location evidence="1">Cell membrane</location>
        <topology evidence="1">Multi-pass membrane protein</topology>
    </subcellularLocation>
</comment>
<evidence type="ECO:0000256" key="2">
    <source>
        <dbReference type="ARBA" id="ARBA00022475"/>
    </source>
</evidence>
<gene>
    <name evidence="10" type="ORF">SAMN02745119_00265</name>
</gene>
<evidence type="ECO:0000256" key="7">
    <source>
        <dbReference type="SAM" id="Phobius"/>
    </source>
</evidence>
<proteinExistence type="inferred from homology"/>
<evidence type="ECO:0000256" key="4">
    <source>
        <dbReference type="ARBA" id="ARBA00022989"/>
    </source>
</evidence>
<evidence type="ECO:0000313" key="10">
    <source>
        <dbReference type="EMBL" id="SJZ36624.1"/>
    </source>
</evidence>
<dbReference type="OrthoDB" id="9802264at2"/>
<evidence type="ECO:0000259" key="9">
    <source>
        <dbReference type="Pfam" id="PF12704"/>
    </source>
</evidence>
<evidence type="ECO:0000259" key="8">
    <source>
        <dbReference type="Pfam" id="PF02687"/>
    </source>
</evidence>
<feature type="transmembrane region" description="Helical" evidence="7">
    <location>
        <begin position="285"/>
        <end position="310"/>
    </location>
</feature>
<dbReference type="InterPro" id="IPR025857">
    <property type="entry name" value="MacB_PCD"/>
</dbReference>